<accession>A0AAV9IMP9</accession>
<keyword evidence="3" id="KW-1185">Reference proteome</keyword>
<evidence type="ECO:0000256" key="1">
    <source>
        <dbReference type="SAM" id="MobiDB-lite"/>
    </source>
</evidence>
<feature type="compositionally biased region" description="Basic and acidic residues" evidence="1">
    <location>
        <begin position="30"/>
        <end position="70"/>
    </location>
</feature>
<gene>
    <name evidence="2" type="ORF">GAYE_SCF61G6517</name>
</gene>
<organism evidence="2 3">
    <name type="scientific">Galdieria yellowstonensis</name>
    <dbReference type="NCBI Taxonomy" id="3028027"/>
    <lineage>
        <taxon>Eukaryota</taxon>
        <taxon>Rhodophyta</taxon>
        <taxon>Bangiophyceae</taxon>
        <taxon>Galdieriales</taxon>
        <taxon>Galdieriaceae</taxon>
        <taxon>Galdieria</taxon>
    </lineage>
</organism>
<feature type="compositionally biased region" description="Polar residues" evidence="1">
    <location>
        <begin position="77"/>
        <end position="89"/>
    </location>
</feature>
<proteinExistence type="predicted"/>
<protein>
    <submittedName>
        <fullName evidence="2">Uncharacterized protein</fullName>
    </submittedName>
</protein>
<evidence type="ECO:0000313" key="3">
    <source>
        <dbReference type="Proteomes" id="UP001300502"/>
    </source>
</evidence>
<comment type="caution">
    <text evidence="2">The sequence shown here is derived from an EMBL/GenBank/DDBJ whole genome shotgun (WGS) entry which is preliminary data.</text>
</comment>
<name>A0AAV9IMP9_9RHOD</name>
<sequence length="89" mass="10317">MSDSDRTQQKEQACSSEERKPRKKRAPPGEFDRQVEAVRKEMQAIKESLEETERKLQEAERLRNLHGSESKEEEGDAQQTGTSSEQLKR</sequence>
<dbReference type="AlphaFoldDB" id="A0AAV9IMP9"/>
<dbReference type="EMBL" id="JANCYU010000066">
    <property type="protein sequence ID" value="KAK4528572.1"/>
    <property type="molecule type" value="Genomic_DNA"/>
</dbReference>
<feature type="region of interest" description="Disordered" evidence="1">
    <location>
        <begin position="1"/>
        <end position="89"/>
    </location>
</feature>
<reference evidence="2 3" key="1">
    <citation type="submission" date="2022-07" db="EMBL/GenBank/DDBJ databases">
        <title>Genome-wide signatures of adaptation to extreme environments.</title>
        <authorList>
            <person name="Cho C.H."/>
            <person name="Yoon H.S."/>
        </authorList>
    </citation>
    <scope>NUCLEOTIDE SEQUENCE [LARGE SCALE GENOMIC DNA]</scope>
    <source>
        <strain evidence="2 3">108.79 E11</strain>
    </source>
</reference>
<evidence type="ECO:0000313" key="2">
    <source>
        <dbReference type="EMBL" id="KAK4528572.1"/>
    </source>
</evidence>
<dbReference type="Proteomes" id="UP001300502">
    <property type="component" value="Unassembled WGS sequence"/>
</dbReference>